<proteinExistence type="predicted"/>
<feature type="transmembrane region" description="Helical" evidence="1">
    <location>
        <begin position="21"/>
        <end position="45"/>
    </location>
</feature>
<organism evidence="2 3">
    <name type="scientific">Chara braunii</name>
    <name type="common">Braun's stonewort</name>
    <dbReference type="NCBI Taxonomy" id="69332"/>
    <lineage>
        <taxon>Eukaryota</taxon>
        <taxon>Viridiplantae</taxon>
        <taxon>Streptophyta</taxon>
        <taxon>Charophyceae</taxon>
        <taxon>Charales</taxon>
        <taxon>Characeae</taxon>
        <taxon>Chara</taxon>
    </lineage>
</organism>
<feature type="transmembrane region" description="Helical" evidence="1">
    <location>
        <begin position="109"/>
        <end position="127"/>
    </location>
</feature>
<accession>A0A388LQ22</accession>
<evidence type="ECO:0000313" key="3">
    <source>
        <dbReference type="Proteomes" id="UP000265515"/>
    </source>
</evidence>
<dbReference type="Gramene" id="GBG84428">
    <property type="protein sequence ID" value="GBG84428"/>
    <property type="gene ID" value="CBR_g38713"/>
</dbReference>
<name>A0A388LQ22_CHABU</name>
<evidence type="ECO:0000256" key="1">
    <source>
        <dbReference type="SAM" id="Phobius"/>
    </source>
</evidence>
<comment type="caution">
    <text evidence="2">The sequence shown here is derived from an EMBL/GenBank/DDBJ whole genome shotgun (WGS) entry which is preliminary data.</text>
</comment>
<keyword evidence="1" id="KW-1133">Transmembrane helix</keyword>
<evidence type="ECO:0000313" key="2">
    <source>
        <dbReference type="EMBL" id="GBG84428.1"/>
    </source>
</evidence>
<feature type="transmembrane region" description="Helical" evidence="1">
    <location>
        <begin position="139"/>
        <end position="160"/>
    </location>
</feature>
<protein>
    <recommendedName>
        <fullName evidence="4">ABC transmembrane type-1 domain-containing protein</fullName>
    </recommendedName>
</protein>
<dbReference type="OrthoDB" id="1709837at2759"/>
<reference evidence="2 3" key="1">
    <citation type="journal article" date="2018" name="Cell">
        <title>The Chara Genome: Secondary Complexity and Implications for Plant Terrestrialization.</title>
        <authorList>
            <person name="Nishiyama T."/>
            <person name="Sakayama H."/>
            <person name="Vries J.D."/>
            <person name="Buschmann H."/>
            <person name="Saint-Marcoux D."/>
            <person name="Ullrich K.K."/>
            <person name="Haas F.B."/>
            <person name="Vanderstraeten L."/>
            <person name="Becker D."/>
            <person name="Lang D."/>
            <person name="Vosolsobe S."/>
            <person name="Rombauts S."/>
            <person name="Wilhelmsson P.K.I."/>
            <person name="Janitza P."/>
            <person name="Kern R."/>
            <person name="Heyl A."/>
            <person name="Rumpler F."/>
            <person name="Villalobos L.I.A.C."/>
            <person name="Clay J.M."/>
            <person name="Skokan R."/>
            <person name="Toyoda A."/>
            <person name="Suzuki Y."/>
            <person name="Kagoshima H."/>
            <person name="Schijlen E."/>
            <person name="Tajeshwar N."/>
            <person name="Catarino B."/>
            <person name="Hetherington A.J."/>
            <person name="Saltykova A."/>
            <person name="Bonnot C."/>
            <person name="Breuninger H."/>
            <person name="Symeonidi A."/>
            <person name="Radhakrishnan G.V."/>
            <person name="Van Nieuwerburgh F."/>
            <person name="Deforce D."/>
            <person name="Chang C."/>
            <person name="Karol K.G."/>
            <person name="Hedrich R."/>
            <person name="Ulvskov P."/>
            <person name="Glockner G."/>
            <person name="Delwiche C.F."/>
            <person name="Petrasek J."/>
            <person name="Van de Peer Y."/>
            <person name="Friml J."/>
            <person name="Beilby M."/>
            <person name="Dolan L."/>
            <person name="Kohara Y."/>
            <person name="Sugano S."/>
            <person name="Fujiyama A."/>
            <person name="Delaux P.-M."/>
            <person name="Quint M."/>
            <person name="TheiBen G."/>
            <person name="Hagemann M."/>
            <person name="Harholt J."/>
            <person name="Dunand C."/>
            <person name="Zachgo S."/>
            <person name="Langdale J."/>
            <person name="Maumus F."/>
            <person name="Straeten D.V.D."/>
            <person name="Gould S.B."/>
            <person name="Rensing S.A."/>
        </authorList>
    </citation>
    <scope>NUCLEOTIDE SEQUENCE [LARGE SCALE GENOMIC DNA]</scope>
    <source>
        <strain evidence="2 3">S276</strain>
    </source>
</reference>
<dbReference type="STRING" id="69332.A0A388LQ22"/>
<keyword evidence="1" id="KW-0812">Transmembrane</keyword>
<keyword evidence="1" id="KW-0472">Membrane</keyword>
<dbReference type="Proteomes" id="UP000265515">
    <property type="component" value="Unassembled WGS sequence"/>
</dbReference>
<keyword evidence="3" id="KW-1185">Reference proteome</keyword>
<dbReference type="AlphaFoldDB" id="A0A388LQ22"/>
<sequence length="300" mass="34097">MYYQVGLHGRRIPAQARAGKVHIALVVACLMLMLGFGMLSVLSVAERWTGCGGADKSNWDCWWKQIVSCGQDFEVPFRSSQLLAWMAMLALTRWDVENGSQVYSSLLRIWWIVSFFLTTVCASSAVVRFVERSPSHSDLFVDDIVSFITWPISFFLFFAATLGRTGIRIEEPPISCYTEPLLEGEEEYPKPELTLYATAGLLKRLFFLWMNPLLQKGKARPFELEDIPVLSTQHRCGEMFKVFQKNWEKQKNMGLKPSIGRTLMGSFWKAFLVSVLVRFAHSFLVGHDSRSIGLVTFGVI</sequence>
<gene>
    <name evidence="2" type="ORF">CBR_g38713</name>
</gene>
<evidence type="ECO:0008006" key="4">
    <source>
        <dbReference type="Google" id="ProtNLM"/>
    </source>
</evidence>
<dbReference type="EMBL" id="BFEA01000476">
    <property type="protein sequence ID" value="GBG84428.1"/>
    <property type="molecule type" value="Genomic_DNA"/>
</dbReference>